<proteinExistence type="predicted"/>
<evidence type="ECO:0000313" key="2">
    <source>
        <dbReference type="EMBL" id="CAF1627494.1"/>
    </source>
</evidence>
<dbReference type="EMBL" id="CAJNOV010019089">
    <property type="protein sequence ID" value="CAF1627494.1"/>
    <property type="molecule type" value="Genomic_DNA"/>
</dbReference>
<organism evidence="2 4">
    <name type="scientific">Rotaria magnacalcarata</name>
    <dbReference type="NCBI Taxonomy" id="392030"/>
    <lineage>
        <taxon>Eukaryota</taxon>
        <taxon>Metazoa</taxon>
        <taxon>Spiralia</taxon>
        <taxon>Gnathifera</taxon>
        <taxon>Rotifera</taxon>
        <taxon>Eurotatoria</taxon>
        <taxon>Bdelloidea</taxon>
        <taxon>Philodinida</taxon>
        <taxon>Philodinidae</taxon>
        <taxon>Rotaria</taxon>
    </lineage>
</organism>
<sequence length="86" mass="9896">MSVVPLGGSSIDIHPNARRQQNDVTVTGENREGYGINQLSDTYGLSVDHDQTDNVADYMNNRIWEWKWGKWRNDHLENLLYGFDNG</sequence>
<comment type="caution">
    <text evidence="2">The sequence shown here is derived from an EMBL/GenBank/DDBJ whole genome shotgun (WGS) entry which is preliminary data.</text>
</comment>
<dbReference type="Proteomes" id="UP000663855">
    <property type="component" value="Unassembled WGS sequence"/>
</dbReference>
<evidence type="ECO:0000313" key="3">
    <source>
        <dbReference type="EMBL" id="CAF4329836.1"/>
    </source>
</evidence>
<protein>
    <submittedName>
        <fullName evidence="2">Uncharacterized protein</fullName>
    </submittedName>
</protein>
<accession>A0A816CVP1</accession>
<evidence type="ECO:0000313" key="4">
    <source>
        <dbReference type="Proteomes" id="UP000663855"/>
    </source>
</evidence>
<feature type="compositionally biased region" description="Polar residues" evidence="1">
    <location>
        <begin position="18"/>
        <end position="28"/>
    </location>
</feature>
<reference evidence="2" key="1">
    <citation type="submission" date="2021-02" db="EMBL/GenBank/DDBJ databases">
        <authorList>
            <person name="Nowell W R."/>
        </authorList>
    </citation>
    <scope>NUCLEOTIDE SEQUENCE</scope>
</reference>
<dbReference type="AlphaFoldDB" id="A0A816CVP1"/>
<evidence type="ECO:0000256" key="1">
    <source>
        <dbReference type="SAM" id="MobiDB-lite"/>
    </source>
</evidence>
<gene>
    <name evidence="2" type="ORF">CJN711_LOCUS38898</name>
    <name evidence="3" type="ORF">SMN809_LOCUS27324</name>
</gene>
<feature type="region of interest" description="Disordered" evidence="1">
    <location>
        <begin position="1"/>
        <end position="36"/>
    </location>
</feature>
<dbReference type="EMBL" id="CAJOBI010042220">
    <property type="protein sequence ID" value="CAF4329836.1"/>
    <property type="molecule type" value="Genomic_DNA"/>
</dbReference>
<dbReference type="Proteomes" id="UP000676336">
    <property type="component" value="Unassembled WGS sequence"/>
</dbReference>
<name>A0A816CVP1_9BILA</name>